<sequence>MLLTCIRICTEMLVVVLALEILVNANHLVDVVADIRLDHLCGDGAMVRDGDCLADIVHE</sequence>
<dbReference type="AlphaFoldDB" id="A0A6J6P344"/>
<reference evidence="1" key="1">
    <citation type="submission" date="2020-05" db="EMBL/GenBank/DDBJ databases">
        <authorList>
            <person name="Chiriac C."/>
            <person name="Salcher M."/>
            <person name="Ghai R."/>
            <person name="Kavagutti S V."/>
        </authorList>
    </citation>
    <scope>NUCLEOTIDE SEQUENCE</scope>
</reference>
<proteinExistence type="predicted"/>
<evidence type="ECO:0000313" key="1">
    <source>
        <dbReference type="EMBL" id="CAB4693057.1"/>
    </source>
</evidence>
<dbReference type="EMBL" id="CAEZXE010000197">
    <property type="protein sequence ID" value="CAB4693057.1"/>
    <property type="molecule type" value="Genomic_DNA"/>
</dbReference>
<organism evidence="1">
    <name type="scientific">freshwater metagenome</name>
    <dbReference type="NCBI Taxonomy" id="449393"/>
    <lineage>
        <taxon>unclassified sequences</taxon>
        <taxon>metagenomes</taxon>
        <taxon>ecological metagenomes</taxon>
    </lineage>
</organism>
<gene>
    <name evidence="1" type="ORF">UFOPK2350_01681</name>
</gene>
<accession>A0A6J6P344</accession>
<name>A0A6J6P344_9ZZZZ</name>
<protein>
    <submittedName>
        <fullName evidence="1">Unannotated protein</fullName>
    </submittedName>
</protein>